<sequence length="282" mass="31887">MTDITDREWRLIREDRRRGAMNMALDEIAAETAAEGGPRTLRVYRWDPATLSLGYHQDPATVDWEFCEREGIDVVRRPTGGGAIYHDTHADISYSIVAPAEELPGDLMDTYERLCEPLFSGFERLGVSASFADEERPALFEPACYLRALNPAHDVVVDEQKVSGNAQYRRRDSVIQHGSVMFDDSSERHFAMFDDPPVTAERFRERVTTIGEHTDVDRAAAVDAFEESLAAWADAEVGEWTDDELDRARERARAKYDAAAWNRDREDPTAARGATDREDPTE</sequence>
<comment type="caution">
    <text evidence="3">The sequence shown here is derived from an EMBL/GenBank/DDBJ whole genome shotgun (WGS) entry which is preliminary data.</text>
</comment>
<evidence type="ECO:0000313" key="4">
    <source>
        <dbReference type="Proteomes" id="UP000011625"/>
    </source>
</evidence>
<reference evidence="3 4" key="1">
    <citation type="journal article" date="2014" name="PLoS Genet.">
        <title>Phylogenetically driven sequencing of extremely halophilic archaea reveals strategies for static and dynamic osmo-response.</title>
        <authorList>
            <person name="Becker E.A."/>
            <person name="Seitzer P.M."/>
            <person name="Tritt A."/>
            <person name="Larsen D."/>
            <person name="Krusor M."/>
            <person name="Yao A.I."/>
            <person name="Wu D."/>
            <person name="Madern D."/>
            <person name="Eisen J.A."/>
            <person name="Darling A.E."/>
            <person name="Facciotti M.T."/>
        </authorList>
    </citation>
    <scope>NUCLEOTIDE SEQUENCE [LARGE SCALE GENOMIC DNA]</scope>
    <source>
        <strain evidence="3 4">DSM 8989</strain>
    </source>
</reference>
<evidence type="ECO:0000256" key="1">
    <source>
        <dbReference type="SAM" id="MobiDB-lite"/>
    </source>
</evidence>
<dbReference type="InterPro" id="IPR045864">
    <property type="entry name" value="aa-tRNA-synth_II/BPL/LPL"/>
</dbReference>
<dbReference type="CDD" id="cd16443">
    <property type="entry name" value="LplA"/>
    <property type="match status" value="1"/>
</dbReference>
<dbReference type="STRING" id="1227456.C450_16395"/>
<dbReference type="Pfam" id="PF21948">
    <property type="entry name" value="LplA-B_cat"/>
    <property type="match status" value="1"/>
</dbReference>
<evidence type="ECO:0000313" key="3">
    <source>
        <dbReference type="EMBL" id="EMA49870.1"/>
    </source>
</evidence>
<feature type="domain" description="BPL/LPL catalytic" evidence="2">
    <location>
        <begin position="35"/>
        <end position="237"/>
    </location>
</feature>
<dbReference type="PANTHER" id="PTHR43679:SF2">
    <property type="entry name" value="OCTANOYL-[GCVH]:PROTEIN N-OCTANOYLTRANSFERASE"/>
    <property type="match status" value="1"/>
</dbReference>
<dbReference type="Proteomes" id="UP000011625">
    <property type="component" value="Unassembled WGS sequence"/>
</dbReference>
<dbReference type="RefSeq" id="WP_005045204.1">
    <property type="nucleotide sequence ID" value="NZ_AOME01000076.1"/>
</dbReference>
<accession>M0MZL8</accession>
<dbReference type="GO" id="GO:0016874">
    <property type="term" value="F:ligase activity"/>
    <property type="evidence" value="ECO:0007669"/>
    <property type="project" value="UniProtKB-KW"/>
</dbReference>
<evidence type="ECO:0000259" key="2">
    <source>
        <dbReference type="PROSITE" id="PS51733"/>
    </source>
</evidence>
<proteinExistence type="predicted"/>
<keyword evidence="4" id="KW-1185">Reference proteome</keyword>
<dbReference type="PATRIC" id="fig|1227456.3.peg.3333"/>
<gene>
    <name evidence="3" type="ORF">C450_16395</name>
</gene>
<name>M0MZL8_9EURY</name>
<dbReference type="EMBL" id="AOME01000076">
    <property type="protein sequence ID" value="EMA49870.1"/>
    <property type="molecule type" value="Genomic_DNA"/>
</dbReference>
<dbReference type="PROSITE" id="PS51733">
    <property type="entry name" value="BPL_LPL_CATALYTIC"/>
    <property type="match status" value="1"/>
</dbReference>
<feature type="region of interest" description="Disordered" evidence="1">
    <location>
        <begin position="249"/>
        <end position="282"/>
    </location>
</feature>
<keyword evidence="3" id="KW-0436">Ligase</keyword>
<dbReference type="SUPFAM" id="SSF55681">
    <property type="entry name" value="Class II aaRS and biotin synthetases"/>
    <property type="match status" value="1"/>
</dbReference>
<dbReference type="Gene3D" id="3.30.930.10">
    <property type="entry name" value="Bira Bifunctional Protein, Domain 2"/>
    <property type="match status" value="1"/>
</dbReference>
<dbReference type="InterPro" id="IPR050664">
    <property type="entry name" value="Octanoyltrans_LipM/LipL"/>
</dbReference>
<dbReference type="InterPro" id="IPR004143">
    <property type="entry name" value="BPL_LPL_catalytic"/>
</dbReference>
<protein>
    <submittedName>
        <fullName evidence="3">Biotin/lipoate A/B protein ligase</fullName>
    </submittedName>
</protein>
<dbReference type="AlphaFoldDB" id="M0MZL8"/>
<organism evidence="3 4">
    <name type="scientific">Halococcus salifodinae DSM 8989</name>
    <dbReference type="NCBI Taxonomy" id="1227456"/>
    <lineage>
        <taxon>Archaea</taxon>
        <taxon>Methanobacteriati</taxon>
        <taxon>Methanobacteriota</taxon>
        <taxon>Stenosarchaea group</taxon>
        <taxon>Halobacteria</taxon>
        <taxon>Halobacteriales</taxon>
        <taxon>Halococcaceae</taxon>
        <taxon>Halococcus</taxon>
    </lineage>
</organism>
<dbReference type="OrthoDB" id="43646at2157"/>
<dbReference type="PANTHER" id="PTHR43679">
    <property type="entry name" value="OCTANOYLTRANSFERASE LIPM-RELATED"/>
    <property type="match status" value="1"/>
</dbReference>